<feature type="region of interest" description="Disordered" evidence="1">
    <location>
        <begin position="62"/>
        <end position="88"/>
    </location>
</feature>
<feature type="compositionally biased region" description="Low complexity" evidence="1">
    <location>
        <begin position="348"/>
        <end position="359"/>
    </location>
</feature>
<keyword evidence="3" id="KW-1185">Reference proteome</keyword>
<evidence type="ECO:0000313" key="2">
    <source>
        <dbReference type="EMBL" id="PWN24804.1"/>
    </source>
</evidence>
<reference evidence="2 3" key="1">
    <citation type="journal article" date="2018" name="Mol. Biol. Evol.">
        <title>Broad Genomic Sampling Reveals a Smut Pathogenic Ancestry of the Fungal Clade Ustilaginomycotina.</title>
        <authorList>
            <person name="Kijpornyongpan T."/>
            <person name="Mondo S.J."/>
            <person name="Barry K."/>
            <person name="Sandor L."/>
            <person name="Lee J."/>
            <person name="Lipzen A."/>
            <person name="Pangilinan J."/>
            <person name="LaButti K."/>
            <person name="Hainaut M."/>
            <person name="Henrissat B."/>
            <person name="Grigoriev I.V."/>
            <person name="Spatafora J.W."/>
            <person name="Aime M.C."/>
        </authorList>
    </citation>
    <scope>NUCLEOTIDE SEQUENCE [LARGE SCALE GENOMIC DNA]</scope>
    <source>
        <strain evidence="2 3">MCA 5214</strain>
    </source>
</reference>
<evidence type="ECO:0000256" key="1">
    <source>
        <dbReference type="SAM" id="MobiDB-lite"/>
    </source>
</evidence>
<organism evidence="2 3">
    <name type="scientific">Jaminaea rosea</name>
    <dbReference type="NCBI Taxonomy" id="1569628"/>
    <lineage>
        <taxon>Eukaryota</taxon>
        <taxon>Fungi</taxon>
        <taxon>Dikarya</taxon>
        <taxon>Basidiomycota</taxon>
        <taxon>Ustilaginomycotina</taxon>
        <taxon>Exobasidiomycetes</taxon>
        <taxon>Microstromatales</taxon>
        <taxon>Microstromatales incertae sedis</taxon>
        <taxon>Jaminaea</taxon>
    </lineage>
</organism>
<dbReference type="EMBL" id="KZ819679">
    <property type="protein sequence ID" value="PWN24804.1"/>
    <property type="molecule type" value="Genomic_DNA"/>
</dbReference>
<sequence>MPVHLLPYLVSSGSSISLIHPNAVLLVSSILVLIILRRWSNGVDLLARLHIRQQELDERAKKAEKLARGKKGKGGQDEVGIPSKGGAAERDLHGTTWLVSASLMGSPASPSSLLVLAGLASRGAQLVVLLPSTHFETLVDEDEKEVRLPRPAALQLLQLLRDGANNELIFAEECDLRDVGCVDRFVTKWAEGEGGSSDVGGLGAGPAGGRAASGLLNPGAAGGGALGGGDGQDVPAPGGKTARRCDGLVLLPYSLQGEHGGSYESLKREHAGRFHLVNSLLASLLVLPPQRDIRIVMWVSPWYAAGVRRFEEEERRRETSTAGDSSADGISTSVNGSKAQAKKRKSKATPVDPAPVATASSNSSHPLSVTTSGSLTLSSLLTYLELQRRLILLAEADPRPRNPLPGILDDKDHKRSQSRHWPNVSLIPICPGFERVGEVWSWAWLGSSSSSTALPLKLASAVRKAAVLLCWPLALVFAKSPKAAADEILWGCVAPLDAEGGGRSILALTGVEQGVAGLEVLPEEGDAEGSWRGIQPGRLYRQGKIVRLPDAALADGKVGSRLSAEALAKRWERWEGEVKEMQAGEA</sequence>
<dbReference type="STRING" id="1569628.A0A316UIR5"/>
<dbReference type="AlphaFoldDB" id="A0A316UIR5"/>
<dbReference type="GeneID" id="37028959"/>
<evidence type="ECO:0000313" key="3">
    <source>
        <dbReference type="Proteomes" id="UP000245884"/>
    </source>
</evidence>
<feature type="region of interest" description="Disordered" evidence="1">
    <location>
        <begin position="310"/>
        <end position="369"/>
    </location>
</feature>
<accession>A0A316UIR5</accession>
<dbReference type="Proteomes" id="UP000245884">
    <property type="component" value="Unassembled WGS sequence"/>
</dbReference>
<feature type="compositionally biased region" description="Polar residues" evidence="1">
    <location>
        <begin position="320"/>
        <end position="336"/>
    </location>
</feature>
<name>A0A316UIR5_9BASI</name>
<dbReference type="RefSeq" id="XP_025359416.1">
    <property type="nucleotide sequence ID" value="XM_025507136.1"/>
</dbReference>
<protein>
    <submittedName>
        <fullName evidence="2">Uncharacterized protein</fullName>
    </submittedName>
</protein>
<feature type="compositionally biased region" description="Basic and acidic residues" evidence="1">
    <location>
        <begin position="310"/>
        <end position="319"/>
    </location>
</feature>
<gene>
    <name evidence="2" type="ORF">BDZ90DRAFT_234753</name>
</gene>
<proteinExistence type="predicted"/>
<dbReference type="OrthoDB" id="191979at2759"/>